<organism evidence="2 3">
    <name type="scientific">Hypsibius exemplaris</name>
    <name type="common">Freshwater tardigrade</name>
    <dbReference type="NCBI Taxonomy" id="2072580"/>
    <lineage>
        <taxon>Eukaryota</taxon>
        <taxon>Metazoa</taxon>
        <taxon>Ecdysozoa</taxon>
        <taxon>Tardigrada</taxon>
        <taxon>Eutardigrada</taxon>
        <taxon>Parachela</taxon>
        <taxon>Hypsibioidea</taxon>
        <taxon>Hypsibiidae</taxon>
        <taxon>Hypsibius</taxon>
    </lineage>
</organism>
<keyword evidence="3" id="KW-1185">Reference proteome</keyword>
<proteinExistence type="predicted"/>
<dbReference type="AlphaFoldDB" id="A0A9X6NK23"/>
<accession>A0A9X6NK23</accession>
<feature type="region of interest" description="Disordered" evidence="1">
    <location>
        <begin position="1"/>
        <end position="93"/>
    </location>
</feature>
<dbReference type="EMBL" id="MTYJ01000611">
    <property type="protein sequence ID" value="OWA55262.1"/>
    <property type="molecule type" value="Genomic_DNA"/>
</dbReference>
<dbReference type="Proteomes" id="UP000192578">
    <property type="component" value="Unassembled WGS sequence"/>
</dbReference>
<name>A0A9X6NK23_HYPEX</name>
<evidence type="ECO:0000313" key="3">
    <source>
        <dbReference type="Proteomes" id="UP000192578"/>
    </source>
</evidence>
<feature type="compositionally biased region" description="Basic and acidic residues" evidence="1">
    <location>
        <begin position="1"/>
        <end position="47"/>
    </location>
</feature>
<sequence length="124" mass="13610">MTKQKAAREDVDVEDASGHSRPAERIRVQGGRKTREQEGGKYQEAPRRRVFAAAGGSSYRRPKADDEADTGRGGEGGFCPAETAGRTFQDEDEENGYLERTYLRAYGLSGSYPVNPVYSLAVAF</sequence>
<feature type="compositionally biased region" description="Basic and acidic residues" evidence="1">
    <location>
        <begin position="62"/>
        <end position="72"/>
    </location>
</feature>
<gene>
    <name evidence="2" type="ORF">BV898_19648</name>
</gene>
<evidence type="ECO:0000256" key="1">
    <source>
        <dbReference type="SAM" id="MobiDB-lite"/>
    </source>
</evidence>
<protein>
    <submittedName>
        <fullName evidence="2">Uncharacterized protein</fullName>
    </submittedName>
</protein>
<evidence type="ECO:0000313" key="2">
    <source>
        <dbReference type="EMBL" id="OWA55262.1"/>
    </source>
</evidence>
<reference evidence="3" key="1">
    <citation type="submission" date="2017-01" db="EMBL/GenBank/DDBJ databases">
        <title>Comparative genomics of anhydrobiosis in the tardigrade Hypsibius dujardini.</title>
        <authorList>
            <person name="Yoshida Y."/>
            <person name="Koutsovoulos G."/>
            <person name="Laetsch D."/>
            <person name="Stevens L."/>
            <person name="Kumar S."/>
            <person name="Horikawa D."/>
            <person name="Ishino K."/>
            <person name="Komine S."/>
            <person name="Tomita M."/>
            <person name="Blaxter M."/>
            <person name="Arakawa K."/>
        </authorList>
    </citation>
    <scope>NUCLEOTIDE SEQUENCE [LARGE SCALE GENOMIC DNA]</scope>
    <source>
        <strain evidence="3">Z151</strain>
    </source>
</reference>
<comment type="caution">
    <text evidence="2">The sequence shown here is derived from an EMBL/GenBank/DDBJ whole genome shotgun (WGS) entry which is preliminary data.</text>
</comment>